<evidence type="ECO:0000256" key="1">
    <source>
        <dbReference type="SAM" id="MobiDB-lite"/>
    </source>
</evidence>
<dbReference type="AlphaFoldDB" id="A0A820X4V5"/>
<feature type="region of interest" description="Disordered" evidence="1">
    <location>
        <begin position="84"/>
        <end position="105"/>
    </location>
</feature>
<proteinExistence type="predicted"/>
<gene>
    <name evidence="2" type="ORF">UJA718_LOCUS27942</name>
</gene>
<organism evidence="2 3">
    <name type="scientific">Rotaria socialis</name>
    <dbReference type="NCBI Taxonomy" id="392032"/>
    <lineage>
        <taxon>Eukaryota</taxon>
        <taxon>Metazoa</taxon>
        <taxon>Spiralia</taxon>
        <taxon>Gnathifera</taxon>
        <taxon>Rotifera</taxon>
        <taxon>Eurotatoria</taxon>
        <taxon>Bdelloidea</taxon>
        <taxon>Philodinida</taxon>
        <taxon>Philodinidae</taxon>
        <taxon>Rotaria</taxon>
    </lineage>
</organism>
<dbReference type="Proteomes" id="UP000663873">
    <property type="component" value="Unassembled WGS sequence"/>
</dbReference>
<accession>A0A820X4V5</accession>
<sequence length="609" mass="70566">MSPKGIFNKKLREILSQNIQLENTTFENNQLQFVITTKHQYSLNSLLTLVPITKKLDLYEFIISSLLYIILYYMNHNTMDSNRTEPVTTTISSSSNNERQGYQSITLRSNDSKRYSYLSIFPPKTSVITPGVYDHLLLANVPNSRLGPDELRRRQQASSTTTDASASINYDHDRDPFCLSSEDAQELSTRLQVTELVIKSNADRLSSICYLLLGVHQLFRRKVLERPDVAVKNPTLNSKQMSILLEFFLQIDVDVFYMKTCRFRGAEPCSTMQGLFCNDELPQARYSMAPCRTNDCQYCHSMENQNQNSSRSAAIDFENSSQHRFVNGYTTYLNCPATCTTSNIVYVMTCPCGQYEFMDSTSGTLVDALRHHRLVCNQMIHSYLTGSALYHQMMTTSEQYQHYIMREMRLYEHSAHCPVALQLFLDRNPSYWCFIPMLEDETHKEDDLYARIIGATRSEIILMLAVDTEHQRKIVDLLCHVPLSSTRSKFSCVQKHEQRLFFDRFLTSLVDELPYIETDLYQMKIIAVLPTDESIILRYLIETLFIIHCETKLNMICPTDIDPKRPYGLPYDPQWKSQMPRPTLRSTEFILSIIEKIKELNRRPANNPE</sequence>
<evidence type="ECO:0000313" key="3">
    <source>
        <dbReference type="Proteomes" id="UP000663873"/>
    </source>
</evidence>
<protein>
    <submittedName>
        <fullName evidence="2">Uncharacterized protein</fullName>
    </submittedName>
</protein>
<reference evidence="2" key="1">
    <citation type="submission" date="2021-02" db="EMBL/GenBank/DDBJ databases">
        <authorList>
            <person name="Nowell W R."/>
        </authorList>
    </citation>
    <scope>NUCLEOTIDE SEQUENCE</scope>
</reference>
<name>A0A820X4V5_9BILA</name>
<comment type="caution">
    <text evidence="2">The sequence shown here is derived from an EMBL/GenBank/DDBJ whole genome shotgun (WGS) entry which is preliminary data.</text>
</comment>
<keyword evidence="3" id="KW-1185">Reference proteome</keyword>
<dbReference type="EMBL" id="CAJOBP010008046">
    <property type="protein sequence ID" value="CAF4526730.1"/>
    <property type="molecule type" value="Genomic_DNA"/>
</dbReference>
<evidence type="ECO:0000313" key="2">
    <source>
        <dbReference type="EMBL" id="CAF4526730.1"/>
    </source>
</evidence>